<dbReference type="SUPFAM" id="SSF55455">
    <property type="entry name" value="SRF-like"/>
    <property type="match status" value="1"/>
</dbReference>
<comment type="caution">
    <text evidence="7">The sequence shown here is derived from an EMBL/GenBank/DDBJ whole genome shotgun (WGS) entry which is preliminary data.</text>
</comment>
<dbReference type="PROSITE" id="PS50066">
    <property type="entry name" value="MADS_BOX_2"/>
    <property type="match status" value="1"/>
</dbReference>
<reference evidence="7 8" key="1">
    <citation type="submission" date="2022-03" db="EMBL/GenBank/DDBJ databases">
        <authorList>
            <person name="Macdonald S."/>
            <person name="Ahmed S."/>
            <person name="Newling K."/>
        </authorList>
    </citation>
    <scope>NUCLEOTIDE SEQUENCE [LARGE SCALE GENOMIC DNA]</scope>
</reference>
<dbReference type="Proteomes" id="UP001642260">
    <property type="component" value="Unassembled WGS sequence"/>
</dbReference>
<keyword evidence="5" id="KW-0539">Nucleus</keyword>
<dbReference type="EMBL" id="CAKOAT010054044">
    <property type="protein sequence ID" value="CAH8300622.1"/>
    <property type="molecule type" value="Genomic_DNA"/>
</dbReference>
<keyword evidence="4" id="KW-0804">Transcription</keyword>
<evidence type="ECO:0000256" key="4">
    <source>
        <dbReference type="ARBA" id="ARBA00023163"/>
    </source>
</evidence>
<feature type="domain" description="MADS-box" evidence="6">
    <location>
        <begin position="19"/>
        <end position="62"/>
    </location>
</feature>
<name>A0ABC8IU23_ERUVS</name>
<gene>
    <name evidence="7" type="ORF">ERUC_LOCUS2801</name>
</gene>
<dbReference type="Gene3D" id="3.40.1810.10">
    <property type="entry name" value="Transcription factor, MADS-box"/>
    <property type="match status" value="1"/>
</dbReference>
<evidence type="ECO:0000256" key="1">
    <source>
        <dbReference type="ARBA" id="ARBA00004123"/>
    </source>
</evidence>
<keyword evidence="3" id="KW-0238">DNA-binding</keyword>
<evidence type="ECO:0000256" key="3">
    <source>
        <dbReference type="ARBA" id="ARBA00023125"/>
    </source>
</evidence>
<proteinExistence type="predicted"/>
<protein>
    <recommendedName>
        <fullName evidence="6">MADS-box domain-containing protein</fullName>
    </recommendedName>
</protein>
<keyword evidence="8" id="KW-1185">Reference proteome</keyword>
<dbReference type="InterPro" id="IPR036879">
    <property type="entry name" value="TF_MADSbox_sf"/>
</dbReference>
<evidence type="ECO:0000313" key="7">
    <source>
        <dbReference type="EMBL" id="CAH8300622.1"/>
    </source>
</evidence>
<comment type="subcellular location">
    <subcellularLocation>
        <location evidence="1">Nucleus</location>
    </subcellularLocation>
</comment>
<evidence type="ECO:0000256" key="5">
    <source>
        <dbReference type="ARBA" id="ARBA00023242"/>
    </source>
</evidence>
<accession>A0ABC8IU23</accession>
<evidence type="ECO:0000259" key="6">
    <source>
        <dbReference type="PROSITE" id="PS50066"/>
    </source>
</evidence>
<dbReference type="GO" id="GO:0003677">
    <property type="term" value="F:DNA binding"/>
    <property type="evidence" value="ECO:0007669"/>
    <property type="project" value="UniProtKB-KW"/>
</dbReference>
<keyword evidence="2" id="KW-0805">Transcription regulation</keyword>
<evidence type="ECO:0000313" key="8">
    <source>
        <dbReference type="Proteomes" id="UP001642260"/>
    </source>
</evidence>
<evidence type="ECO:0000256" key="2">
    <source>
        <dbReference type="ARBA" id="ARBA00023015"/>
    </source>
</evidence>
<dbReference type="Pfam" id="PF00319">
    <property type="entry name" value="SRF-TF"/>
    <property type="match status" value="1"/>
</dbReference>
<sequence length="314" mass="35768">MRPPLCSSSSSSSSYSLAETSLKSRLLTIFKKAQELTTLCDIEACVIHYGPDGELKTWPEDRDKVRSLALRYIQLDKAKRLKKSIDLYGFLNKKKKKAKKNVDEELKYPISDHYSAYQINQLIQSLELSYSTLQERSRFFEAKANLEDRSLNPSHVTSYPQESCVYDHKNNNFQHLCLTDYSEVPFKSGLHYQLMPYDQNMMCMGNNSQDPCVSNPHDCSVLPAELQESVNNYGMNQLMQHDLYGFDQNMYMGDTINSCNVLDPRLSKIASGDFCFGFQDPCGGYPSFSQDFPDVSSSCVYENRLLQGSTLPSL</sequence>
<dbReference type="GO" id="GO:0005634">
    <property type="term" value="C:nucleus"/>
    <property type="evidence" value="ECO:0007669"/>
    <property type="project" value="UniProtKB-SubCell"/>
</dbReference>
<dbReference type="AlphaFoldDB" id="A0ABC8IU23"/>
<organism evidence="7 8">
    <name type="scientific">Eruca vesicaria subsp. sativa</name>
    <name type="common">Garden rocket</name>
    <name type="synonym">Eruca sativa</name>
    <dbReference type="NCBI Taxonomy" id="29727"/>
    <lineage>
        <taxon>Eukaryota</taxon>
        <taxon>Viridiplantae</taxon>
        <taxon>Streptophyta</taxon>
        <taxon>Embryophyta</taxon>
        <taxon>Tracheophyta</taxon>
        <taxon>Spermatophyta</taxon>
        <taxon>Magnoliopsida</taxon>
        <taxon>eudicotyledons</taxon>
        <taxon>Gunneridae</taxon>
        <taxon>Pentapetalae</taxon>
        <taxon>rosids</taxon>
        <taxon>malvids</taxon>
        <taxon>Brassicales</taxon>
        <taxon>Brassicaceae</taxon>
        <taxon>Brassiceae</taxon>
        <taxon>Eruca</taxon>
    </lineage>
</organism>
<dbReference type="InterPro" id="IPR002100">
    <property type="entry name" value="TF_MADSbox"/>
</dbReference>